<evidence type="ECO:0000256" key="3">
    <source>
        <dbReference type="ARBA" id="ARBA00022691"/>
    </source>
</evidence>
<protein>
    <submittedName>
        <fullName evidence="7">Ribosomal RNA small subunit methyltransferase B</fullName>
    </submittedName>
</protein>
<keyword evidence="8" id="KW-1185">Reference proteome</keyword>
<dbReference type="STRING" id="1335616.WDC_0957"/>
<dbReference type="GO" id="GO:0008173">
    <property type="term" value="F:RNA methyltransferase activity"/>
    <property type="evidence" value="ECO:0007669"/>
    <property type="project" value="InterPro"/>
</dbReference>
<dbReference type="AlphaFoldDB" id="A0A0D1A6V1"/>
<dbReference type="InterPro" id="IPR001678">
    <property type="entry name" value="MeTrfase_RsmB-F_NOP2_dom"/>
</dbReference>
<sequence>MRRKPEIRYEKKLADSLSLQKIQLSILDSVAQKVKKGGIITYSTCTILQQENDDVVAQFLAAHTDFSLLTTKTNYDLKQDRTSKTLTILPNDYNSDGFFVSNLKRNE</sequence>
<keyword evidence="1 5" id="KW-0489">Methyltransferase</keyword>
<keyword evidence="2 5" id="KW-0808">Transferase</keyword>
<comment type="caution">
    <text evidence="7">The sequence shown here is derived from an EMBL/GenBank/DDBJ whole genome shotgun (WGS) entry which is preliminary data.</text>
</comment>
<dbReference type="PROSITE" id="PS51686">
    <property type="entry name" value="SAM_MT_RSMB_NOP"/>
    <property type="match status" value="1"/>
</dbReference>
<evidence type="ECO:0000256" key="1">
    <source>
        <dbReference type="ARBA" id="ARBA00022603"/>
    </source>
</evidence>
<dbReference type="Gene3D" id="3.40.50.150">
    <property type="entry name" value="Vaccinia Virus protein VP39"/>
    <property type="match status" value="1"/>
</dbReference>
<dbReference type="GO" id="GO:0001510">
    <property type="term" value="P:RNA methylation"/>
    <property type="evidence" value="ECO:0007669"/>
    <property type="project" value="InterPro"/>
</dbReference>
<gene>
    <name evidence="7" type="ORF">WDC_0957</name>
</gene>
<keyword evidence="4 5" id="KW-0694">RNA-binding</keyword>
<dbReference type="EMBL" id="AWTT01000019">
    <property type="protein sequence ID" value="KIS03442.1"/>
    <property type="molecule type" value="Genomic_DNA"/>
</dbReference>
<dbReference type="PATRIC" id="fig|1335616.4.peg.960"/>
<dbReference type="InterPro" id="IPR049560">
    <property type="entry name" value="MeTrfase_RsmB-F_NOP2_cat"/>
</dbReference>
<organism evidence="7 8">
    <name type="scientific">Paucilactobacillus wasatchensis</name>
    <dbReference type="NCBI Taxonomy" id="1335616"/>
    <lineage>
        <taxon>Bacteria</taxon>
        <taxon>Bacillati</taxon>
        <taxon>Bacillota</taxon>
        <taxon>Bacilli</taxon>
        <taxon>Lactobacillales</taxon>
        <taxon>Lactobacillaceae</taxon>
        <taxon>Paucilactobacillus</taxon>
    </lineage>
</organism>
<comment type="caution">
    <text evidence="5">Lacks conserved residue(s) required for the propagation of feature annotation.</text>
</comment>
<comment type="similarity">
    <text evidence="5">Belongs to the class I-like SAM-binding methyltransferase superfamily. RsmB/NOP family.</text>
</comment>
<accession>A0A0D1A6V1</accession>
<dbReference type="PANTHER" id="PTHR22807:SF53">
    <property type="entry name" value="RIBOSOMAL RNA SMALL SUBUNIT METHYLTRANSFERASE B-RELATED"/>
    <property type="match status" value="1"/>
</dbReference>
<evidence type="ECO:0000256" key="2">
    <source>
        <dbReference type="ARBA" id="ARBA00022679"/>
    </source>
</evidence>
<keyword evidence="3 5" id="KW-0949">S-adenosyl-L-methionine</keyword>
<evidence type="ECO:0000256" key="5">
    <source>
        <dbReference type="PROSITE-ProRule" id="PRU01023"/>
    </source>
</evidence>
<dbReference type="PRINTS" id="PR02008">
    <property type="entry name" value="RCMTFAMILY"/>
</dbReference>
<dbReference type="Pfam" id="PF01189">
    <property type="entry name" value="Methyltr_RsmB-F"/>
    <property type="match status" value="1"/>
</dbReference>
<evidence type="ECO:0000259" key="6">
    <source>
        <dbReference type="PROSITE" id="PS51686"/>
    </source>
</evidence>
<dbReference type="InterPro" id="IPR029063">
    <property type="entry name" value="SAM-dependent_MTases_sf"/>
</dbReference>
<feature type="domain" description="SAM-dependent MTase RsmB/NOP-type" evidence="6">
    <location>
        <begin position="1"/>
        <end position="106"/>
    </location>
</feature>
<name>A0A0D1A6V1_9LACO</name>
<evidence type="ECO:0000256" key="4">
    <source>
        <dbReference type="ARBA" id="ARBA00022884"/>
    </source>
</evidence>
<reference evidence="7 8" key="1">
    <citation type="submission" date="2013-08" db="EMBL/GenBank/DDBJ databases">
        <title>Lactobacillus wasatchii sp. WDC04, a late gas producing bacteria isolated from aged chedder cheese.</title>
        <authorList>
            <person name="Oberg C.J."/>
            <person name="Culumber M."/>
            <person name="McMahon D.J."/>
            <person name="Broadbent J.R."/>
            <person name="Oberg T.S."/>
            <person name="Ortaki F."/>
        </authorList>
    </citation>
    <scope>NUCLEOTIDE SEQUENCE [LARGE SCALE GENOMIC DNA]</scope>
    <source>
        <strain evidence="7 8">WDC04</strain>
    </source>
</reference>
<feature type="active site" description="Nucleophile" evidence="5">
    <location>
        <position position="45"/>
    </location>
</feature>
<dbReference type="GO" id="GO:0003723">
    <property type="term" value="F:RNA binding"/>
    <property type="evidence" value="ECO:0007669"/>
    <property type="project" value="UniProtKB-UniRule"/>
</dbReference>
<dbReference type="SUPFAM" id="SSF53335">
    <property type="entry name" value="S-adenosyl-L-methionine-dependent methyltransferases"/>
    <property type="match status" value="1"/>
</dbReference>
<dbReference type="Proteomes" id="UP000032279">
    <property type="component" value="Unassembled WGS sequence"/>
</dbReference>
<evidence type="ECO:0000313" key="8">
    <source>
        <dbReference type="Proteomes" id="UP000032279"/>
    </source>
</evidence>
<dbReference type="PANTHER" id="PTHR22807">
    <property type="entry name" value="NOP2 YEAST -RELATED NOL1/NOP2/FMU SUN DOMAIN-CONTAINING"/>
    <property type="match status" value="1"/>
</dbReference>
<evidence type="ECO:0000313" key="7">
    <source>
        <dbReference type="EMBL" id="KIS03442.1"/>
    </source>
</evidence>
<proteinExistence type="inferred from homology"/>
<dbReference type="InterPro" id="IPR023267">
    <property type="entry name" value="RCMT"/>
</dbReference>